<proteinExistence type="predicted"/>
<dbReference type="Ensembl" id="ENSPCET00000009397.1">
    <property type="protein sequence ID" value="ENSPCEP00000009074.1"/>
    <property type="gene ID" value="ENSPCEG00000007278.1"/>
</dbReference>
<name>A0A8C8RPS3_9SAUR</name>
<sequence length="59" mass="6261">MRPEGSLGLCLCVQGAEECVITEIPLPAPAGLGLLVRSLEYNQPADNYTVCQGDNATLR</sequence>
<keyword evidence="2" id="KW-1185">Reference proteome</keyword>
<reference evidence="1" key="1">
    <citation type="submission" date="2025-08" db="UniProtKB">
        <authorList>
            <consortium name="Ensembl"/>
        </authorList>
    </citation>
    <scope>IDENTIFICATION</scope>
</reference>
<accession>A0A8C8RPS3</accession>
<organism evidence="1 2">
    <name type="scientific">Pelusios castaneus</name>
    <name type="common">West African mud turtle</name>
    <dbReference type="NCBI Taxonomy" id="367368"/>
    <lineage>
        <taxon>Eukaryota</taxon>
        <taxon>Metazoa</taxon>
        <taxon>Chordata</taxon>
        <taxon>Craniata</taxon>
        <taxon>Vertebrata</taxon>
        <taxon>Euteleostomi</taxon>
        <taxon>Archelosauria</taxon>
        <taxon>Testudinata</taxon>
        <taxon>Testudines</taxon>
        <taxon>Pleurodira</taxon>
        <taxon>Pelomedusidae</taxon>
        <taxon>Pelusios</taxon>
    </lineage>
</organism>
<protein>
    <submittedName>
        <fullName evidence="1">Uncharacterized protein</fullName>
    </submittedName>
</protein>
<dbReference type="AlphaFoldDB" id="A0A8C8RPS3"/>
<dbReference type="Proteomes" id="UP000694393">
    <property type="component" value="Unplaced"/>
</dbReference>
<evidence type="ECO:0000313" key="2">
    <source>
        <dbReference type="Proteomes" id="UP000694393"/>
    </source>
</evidence>
<reference evidence="1" key="2">
    <citation type="submission" date="2025-09" db="UniProtKB">
        <authorList>
            <consortium name="Ensembl"/>
        </authorList>
    </citation>
    <scope>IDENTIFICATION</scope>
</reference>
<evidence type="ECO:0000313" key="1">
    <source>
        <dbReference type="Ensembl" id="ENSPCEP00000009074.1"/>
    </source>
</evidence>